<protein>
    <submittedName>
        <fullName evidence="7">AI-2E family transporter</fullName>
    </submittedName>
</protein>
<accession>A0ABR8PQK6</accession>
<keyword evidence="4 6" id="KW-1133">Transmembrane helix</keyword>
<sequence>MELKKEYGTLIKLVILFLVITLITLAIKYYFRPFITMVILSILSRPLYELLNKFSVPNKISAATSILVINIIIFLTIFYLGNSIYSTIAKLYNENISRIEGVINYFGQILKGDNEIGKKIITIFDKDFIKASAVNTGEVILSYFIGNISTFFILLDSKKIGNLLCSILPRTIINKFKDQKNSIKEMLLIQVTLVIISTISVIVGFTILRIPKPLFMGIICGILDILPYVGTIIVFIPIIIYNIIVKDYLIAFGLVFLYLLIQVVREILEAKFLSDKLELHPLLVLLSVYIGVKLFGLLGIIVGPIYGMLAKEVIYNKE</sequence>
<feature type="transmembrane region" description="Helical" evidence="6">
    <location>
        <begin position="288"/>
        <end position="309"/>
    </location>
</feature>
<keyword evidence="3 6" id="KW-0812">Transmembrane</keyword>
<evidence type="ECO:0000256" key="4">
    <source>
        <dbReference type="ARBA" id="ARBA00022989"/>
    </source>
</evidence>
<gene>
    <name evidence="7" type="ORF">H9661_03645</name>
</gene>
<dbReference type="Proteomes" id="UP000627781">
    <property type="component" value="Unassembled WGS sequence"/>
</dbReference>
<comment type="caution">
    <text evidence="7">The sequence shown here is derived from an EMBL/GenBank/DDBJ whole genome shotgun (WGS) entry which is preliminary data.</text>
</comment>
<evidence type="ECO:0000256" key="6">
    <source>
        <dbReference type="SAM" id="Phobius"/>
    </source>
</evidence>
<dbReference type="EMBL" id="JACSRA010000004">
    <property type="protein sequence ID" value="MBD7910446.1"/>
    <property type="molecule type" value="Genomic_DNA"/>
</dbReference>
<dbReference type="InterPro" id="IPR002549">
    <property type="entry name" value="AI-2E-like"/>
</dbReference>
<dbReference type="PANTHER" id="PTHR21716">
    <property type="entry name" value="TRANSMEMBRANE PROTEIN"/>
    <property type="match status" value="1"/>
</dbReference>
<evidence type="ECO:0000313" key="8">
    <source>
        <dbReference type="Proteomes" id="UP000627781"/>
    </source>
</evidence>
<comment type="subcellular location">
    <subcellularLocation>
        <location evidence="1">Membrane</location>
        <topology evidence="1">Multi-pass membrane protein</topology>
    </subcellularLocation>
</comment>
<evidence type="ECO:0000256" key="2">
    <source>
        <dbReference type="ARBA" id="ARBA00009773"/>
    </source>
</evidence>
<keyword evidence="8" id="KW-1185">Reference proteome</keyword>
<organism evidence="7 8">
    <name type="scientific">Clostridium cibarium</name>
    <dbReference type="NCBI Taxonomy" id="2762247"/>
    <lineage>
        <taxon>Bacteria</taxon>
        <taxon>Bacillati</taxon>
        <taxon>Bacillota</taxon>
        <taxon>Clostridia</taxon>
        <taxon>Eubacteriales</taxon>
        <taxon>Clostridiaceae</taxon>
        <taxon>Clostridium</taxon>
    </lineage>
</organism>
<evidence type="ECO:0000256" key="1">
    <source>
        <dbReference type="ARBA" id="ARBA00004141"/>
    </source>
</evidence>
<name>A0ABR8PQK6_9CLOT</name>
<feature type="transmembrane region" description="Helical" evidence="6">
    <location>
        <begin position="248"/>
        <end position="268"/>
    </location>
</feature>
<feature type="transmembrane region" description="Helical" evidence="6">
    <location>
        <begin position="187"/>
        <end position="208"/>
    </location>
</feature>
<feature type="transmembrane region" description="Helical" evidence="6">
    <location>
        <begin position="60"/>
        <end position="80"/>
    </location>
</feature>
<evidence type="ECO:0000313" key="7">
    <source>
        <dbReference type="EMBL" id="MBD7910446.1"/>
    </source>
</evidence>
<comment type="similarity">
    <text evidence="2">Belongs to the autoinducer-2 exporter (AI-2E) (TC 2.A.86) family.</text>
</comment>
<keyword evidence="5 6" id="KW-0472">Membrane</keyword>
<dbReference type="Pfam" id="PF01594">
    <property type="entry name" value="AI-2E_transport"/>
    <property type="match status" value="1"/>
</dbReference>
<proteinExistence type="inferred from homology"/>
<feature type="transmembrane region" description="Helical" evidence="6">
    <location>
        <begin position="12"/>
        <end position="31"/>
    </location>
</feature>
<dbReference type="RefSeq" id="WP_191767739.1">
    <property type="nucleotide sequence ID" value="NZ_JACSRA010000004.1"/>
</dbReference>
<feature type="transmembrane region" description="Helical" evidence="6">
    <location>
        <begin position="214"/>
        <end position="241"/>
    </location>
</feature>
<reference evidence="7 8" key="1">
    <citation type="submission" date="2020-08" db="EMBL/GenBank/DDBJ databases">
        <title>A Genomic Blueprint of the Chicken Gut Microbiome.</title>
        <authorList>
            <person name="Gilroy R."/>
            <person name="Ravi A."/>
            <person name="Getino M."/>
            <person name="Pursley I."/>
            <person name="Horton D.L."/>
            <person name="Alikhan N.-F."/>
            <person name="Baker D."/>
            <person name="Gharbi K."/>
            <person name="Hall N."/>
            <person name="Watson M."/>
            <person name="Adriaenssens E.M."/>
            <person name="Foster-Nyarko E."/>
            <person name="Jarju S."/>
            <person name="Secka A."/>
            <person name="Antonio M."/>
            <person name="Oren A."/>
            <person name="Chaudhuri R."/>
            <person name="La Ragione R.M."/>
            <person name="Hildebrand F."/>
            <person name="Pallen M.J."/>
        </authorList>
    </citation>
    <scope>NUCLEOTIDE SEQUENCE [LARGE SCALE GENOMIC DNA]</scope>
    <source>
        <strain evidence="7 8">Sa3CVN1</strain>
    </source>
</reference>
<dbReference type="PANTHER" id="PTHR21716:SF68">
    <property type="entry name" value="TRANSPORT PROTEIN YTVI-RELATED"/>
    <property type="match status" value="1"/>
</dbReference>
<evidence type="ECO:0000256" key="5">
    <source>
        <dbReference type="ARBA" id="ARBA00023136"/>
    </source>
</evidence>
<evidence type="ECO:0000256" key="3">
    <source>
        <dbReference type="ARBA" id="ARBA00022692"/>
    </source>
</evidence>